<dbReference type="InterPro" id="IPR051059">
    <property type="entry name" value="VerF-like"/>
</dbReference>
<dbReference type="HOGENOM" id="CLU_005988_0_0_1"/>
<dbReference type="InterPro" id="IPR013087">
    <property type="entry name" value="Znf_C2H2_type"/>
</dbReference>
<dbReference type="GO" id="GO:0000978">
    <property type="term" value="F:RNA polymerase II cis-regulatory region sequence-specific DNA binding"/>
    <property type="evidence" value="ECO:0007669"/>
    <property type="project" value="InterPro"/>
</dbReference>
<reference evidence="11" key="1">
    <citation type="journal article" date="2011" name="Nat. Commun.">
        <title>Effector diversification within compartments of the Leptosphaeria maculans genome affected by Repeat-Induced Point mutations.</title>
        <authorList>
            <person name="Rouxel T."/>
            <person name="Grandaubert J."/>
            <person name="Hane J.K."/>
            <person name="Hoede C."/>
            <person name="van de Wouw A.P."/>
            <person name="Couloux A."/>
            <person name="Dominguez V."/>
            <person name="Anthouard V."/>
            <person name="Bally P."/>
            <person name="Bourras S."/>
            <person name="Cozijnsen A.J."/>
            <person name="Ciuffetti L.M."/>
            <person name="Degrave A."/>
            <person name="Dilmaghani A."/>
            <person name="Duret L."/>
            <person name="Fudal I."/>
            <person name="Goodwin S.B."/>
            <person name="Gout L."/>
            <person name="Glaser N."/>
            <person name="Linglin J."/>
            <person name="Kema G.H.J."/>
            <person name="Lapalu N."/>
            <person name="Lawrence C.B."/>
            <person name="May K."/>
            <person name="Meyer M."/>
            <person name="Ollivier B."/>
            <person name="Poulain J."/>
            <person name="Schoch C.L."/>
            <person name="Simon A."/>
            <person name="Spatafora J.W."/>
            <person name="Stachowiak A."/>
            <person name="Turgeon B.G."/>
            <person name="Tyler B.M."/>
            <person name="Vincent D."/>
            <person name="Weissenbach J."/>
            <person name="Amselem J."/>
            <person name="Quesneville H."/>
            <person name="Oliver R.P."/>
            <person name="Wincker P."/>
            <person name="Balesdent M.-H."/>
            <person name="Howlett B.J."/>
        </authorList>
    </citation>
    <scope>NUCLEOTIDE SEQUENCE [LARGE SCALE GENOMIC DNA]</scope>
    <source>
        <strain evidence="11">JN3 / isolate v23.1.3 / race Av1-4-5-6-7-8</strain>
    </source>
</reference>
<evidence type="ECO:0000256" key="4">
    <source>
        <dbReference type="ARBA" id="ARBA00022771"/>
    </source>
</evidence>
<dbReference type="GO" id="GO:0000981">
    <property type="term" value="F:DNA-binding transcription factor activity, RNA polymerase II-specific"/>
    <property type="evidence" value="ECO:0007669"/>
    <property type="project" value="InterPro"/>
</dbReference>
<evidence type="ECO:0000313" key="11">
    <source>
        <dbReference type="Proteomes" id="UP000002668"/>
    </source>
</evidence>
<accession>E5ADH7</accession>
<dbReference type="InterPro" id="IPR036236">
    <property type="entry name" value="Znf_C2H2_sf"/>
</dbReference>
<dbReference type="CDD" id="cd12148">
    <property type="entry name" value="fungal_TF_MHR"/>
    <property type="match status" value="1"/>
</dbReference>
<feature type="compositionally biased region" description="Basic residues" evidence="8">
    <location>
        <begin position="391"/>
        <end position="401"/>
    </location>
</feature>
<evidence type="ECO:0000256" key="5">
    <source>
        <dbReference type="ARBA" id="ARBA00022833"/>
    </source>
</evidence>
<evidence type="ECO:0000313" key="10">
    <source>
        <dbReference type="EMBL" id="CBY01266.1"/>
    </source>
</evidence>
<keyword evidence="2" id="KW-0479">Metal-binding</keyword>
<dbReference type="eggNOG" id="KOG1721">
    <property type="taxonomic scope" value="Eukaryota"/>
</dbReference>
<dbReference type="OrthoDB" id="6077919at2759"/>
<keyword evidence="3" id="KW-0677">Repeat</keyword>
<dbReference type="VEuPathDB" id="FungiDB:LEMA_P000530.1"/>
<name>E5ADH7_LEPMJ</name>
<evidence type="ECO:0000256" key="7">
    <source>
        <dbReference type="PROSITE-ProRule" id="PRU00042"/>
    </source>
</evidence>
<dbReference type="PANTHER" id="PTHR40626">
    <property type="entry name" value="MIP31509P"/>
    <property type="match status" value="1"/>
</dbReference>
<dbReference type="SUPFAM" id="SSF57667">
    <property type="entry name" value="beta-beta-alpha zinc fingers"/>
    <property type="match status" value="1"/>
</dbReference>
<keyword evidence="6" id="KW-0539">Nucleus</keyword>
<sequence>MAEDSRRPIKWNLIGTNRLKGKAHILPPRNGFSHAITVTETPCQSAGDFAKSILPRSRLDWHSSTAAVQELEPRKPVKPVTCVLQSLTAYHCDWRLEPHEHHEHPSPSSSDTGAGPLSNSINVVNFARTGRLKSGPPLHKQPCGHGGQTTVPCGDWPGSQAARSGIAGSQLKPPVYRTYSEGLPTVLTLQRFERQRITTEHVDERIATLAQAMLYSSHPRRRQGNIYHSGTADIAVVCSVPVSLYGALSPKSSSPSFAGRNYDTDFLLAPTCSSLSQSKILFTVPPNLERQARSSPSPLETLIPPGAKLAGEIYTSLALFLRMSNPNETNDHSLISNTFQVQQADAGAVQQPKFTHCRSERSSPLSSGGLETKTTSKNRRRTCSRLEPSSKHHPVTTKSKQHSTASPEIMASSPSSVNYTRTGRISKAKKGLKVHNCEHCGRSYTRAEHLRRHQRNHAKDGALVCDFPDCDKVFYRIDLLQRHQERQWVIFQSLRLLELTGGSNDARQVSRRASASSPDQERSPELPKASRHENIGDSMVATLPAGSSFHTPQPLSPIHDSPTITRYTTNPFRTPQLPRTSQAPTSTFNPVIYSSSSEFRNQAKHRRSFASHNSAVIQMQVDGTTSSLGWADFYSQSSGYSSSDDYVSPKTASNDYGSLFPQMPYCPDSNRTRASSNASLIEPPWSYASRSPASTISTMAYPWVSSDKTSDAPALTYIDTTYPMTSMPIASSIDPMAGICQYDAKTMIQRDEEESVTLFGEQPYGMGPIAHTYPFEQDLDCYWRYFHPTFPIIHRPTFQRLTASPMLHAAMIAIGGQYSIDGSVRRRSRNLHDRCLKLLGRRGQVTMMEPERLMDYQAIFLIEYLSQFRSRRSAKVLSAHFEKVYQKSFLDFQHMNSFIAKLASPPKSDDATSDQWAHWVELTGSRRLLQACYILESQQALLLAREPKPSLIQASGYDLPFPVPIEIWDADSTYEWKLAQQVYPAAPLYVYEISPDVISRPLDTFQSSMLLAAYYNCFDMGAPYALGPPTFDLECHLDASPGIVRQHLTAKLVHVTPIRALLAIPGESWIFSERVSSLQAFGLLRTTVRAWLVQLWATDSTLGHAAPIKEALRLSVTILEAALREAQSPMKPEIGTDLGIFFAALVLWAVTAAATTRFKEVVPQRLQTPCYIQQPLASSNSPTVSGSPSPLLHPSLAQSPLAIHAASQPTLGSMVGTPISPPSQMAHDDICLLSHDDIATQSMAFLASALTDYQHAASQKWTASDLVRCQMGCLSLLLWVKMRLRGVCLEESTESWSSSASGGLGELLNGVITMLEKMLGRGWSEWGI</sequence>
<evidence type="ECO:0000256" key="8">
    <source>
        <dbReference type="SAM" id="MobiDB-lite"/>
    </source>
</evidence>
<dbReference type="GO" id="GO:0005634">
    <property type="term" value="C:nucleus"/>
    <property type="evidence" value="ECO:0007669"/>
    <property type="project" value="UniProtKB-SubCell"/>
</dbReference>
<dbReference type="PROSITE" id="PS50157">
    <property type="entry name" value="ZINC_FINGER_C2H2_2"/>
    <property type="match status" value="1"/>
</dbReference>
<dbReference type="FunFam" id="3.30.160.60:FF:000100">
    <property type="entry name" value="Zinc finger 45-like"/>
    <property type="match status" value="1"/>
</dbReference>
<feature type="region of interest" description="Disordered" evidence="8">
    <location>
        <begin position="134"/>
        <end position="157"/>
    </location>
</feature>
<feature type="compositionally biased region" description="Basic and acidic residues" evidence="8">
    <location>
        <begin position="519"/>
        <end position="535"/>
    </location>
</feature>
<feature type="region of interest" description="Disordered" evidence="8">
    <location>
        <begin position="99"/>
        <end position="120"/>
    </location>
</feature>
<feature type="region of interest" description="Disordered" evidence="8">
    <location>
        <begin position="346"/>
        <end position="420"/>
    </location>
</feature>
<feature type="compositionally biased region" description="Polar residues" evidence="8">
    <location>
        <begin position="562"/>
        <end position="590"/>
    </location>
</feature>
<dbReference type="GO" id="GO:0008270">
    <property type="term" value="F:zinc ion binding"/>
    <property type="evidence" value="ECO:0007669"/>
    <property type="project" value="UniProtKB-KW"/>
</dbReference>
<dbReference type="PROSITE" id="PS00028">
    <property type="entry name" value="ZINC_FINGER_C2H2_1"/>
    <property type="match status" value="1"/>
</dbReference>
<gene>
    <name evidence="10" type="ORF">LEMA_P000530.1</name>
</gene>
<dbReference type="STRING" id="985895.E5ADH7"/>
<evidence type="ECO:0000256" key="3">
    <source>
        <dbReference type="ARBA" id="ARBA00022737"/>
    </source>
</evidence>
<dbReference type="InParanoid" id="E5ADH7"/>
<organism evidence="10 11">
    <name type="scientific">Leptosphaeria maculans (strain JN3 / isolate v23.1.3 / race Av1-4-5-6-7-8)</name>
    <name type="common">Blackleg fungus</name>
    <name type="synonym">Phoma lingam</name>
    <dbReference type="NCBI Taxonomy" id="985895"/>
    <lineage>
        <taxon>Eukaryota</taxon>
        <taxon>Fungi</taxon>
        <taxon>Dikarya</taxon>
        <taxon>Ascomycota</taxon>
        <taxon>Pezizomycotina</taxon>
        <taxon>Dothideomycetes</taxon>
        <taxon>Pleosporomycetidae</taxon>
        <taxon>Pleosporales</taxon>
        <taxon>Pleosporineae</taxon>
        <taxon>Leptosphaeriaceae</taxon>
        <taxon>Plenodomus</taxon>
        <taxon>Plenodomus lingam/Leptosphaeria maculans species complex</taxon>
    </lineage>
</organism>
<dbReference type="GO" id="GO:0000785">
    <property type="term" value="C:chromatin"/>
    <property type="evidence" value="ECO:0007669"/>
    <property type="project" value="TreeGrafter"/>
</dbReference>
<dbReference type="Proteomes" id="UP000002668">
    <property type="component" value="Genome"/>
</dbReference>
<feature type="domain" description="C2H2-type" evidence="9">
    <location>
        <begin position="435"/>
        <end position="462"/>
    </location>
</feature>
<dbReference type="SMART" id="SM00355">
    <property type="entry name" value="ZnF_C2H2"/>
    <property type="match status" value="2"/>
</dbReference>
<evidence type="ECO:0000256" key="1">
    <source>
        <dbReference type="ARBA" id="ARBA00004123"/>
    </source>
</evidence>
<keyword evidence="11" id="KW-1185">Reference proteome</keyword>
<evidence type="ECO:0000259" key="9">
    <source>
        <dbReference type="PROSITE" id="PS50157"/>
    </source>
</evidence>
<keyword evidence="5" id="KW-0862">Zinc</keyword>
<feature type="region of interest" description="Disordered" evidence="8">
    <location>
        <begin position="505"/>
        <end position="590"/>
    </location>
</feature>
<dbReference type="PANTHER" id="PTHR40626:SF30">
    <property type="entry name" value="FINGER DOMAIN PROTEIN, PUTATIVE (AFU_ORTHOLOGUE AFUA_4G13600)-RELATED"/>
    <property type="match status" value="1"/>
</dbReference>
<feature type="compositionally biased region" description="Polar residues" evidence="8">
    <location>
        <begin position="402"/>
        <end position="420"/>
    </location>
</feature>
<evidence type="ECO:0000256" key="6">
    <source>
        <dbReference type="ARBA" id="ARBA00023242"/>
    </source>
</evidence>
<protein>
    <recommendedName>
        <fullName evidence="9">C2H2-type domain-containing protein</fullName>
    </recommendedName>
</protein>
<dbReference type="GO" id="GO:0006351">
    <property type="term" value="P:DNA-templated transcription"/>
    <property type="evidence" value="ECO:0007669"/>
    <property type="project" value="InterPro"/>
</dbReference>
<keyword evidence="4 7" id="KW-0863">Zinc-finger</keyword>
<dbReference type="Pfam" id="PF04082">
    <property type="entry name" value="Fungal_trans"/>
    <property type="match status" value="1"/>
</dbReference>
<dbReference type="Gene3D" id="3.30.160.60">
    <property type="entry name" value="Classic Zinc Finger"/>
    <property type="match status" value="1"/>
</dbReference>
<comment type="subcellular location">
    <subcellularLocation>
        <location evidence="1">Nucleus</location>
    </subcellularLocation>
</comment>
<dbReference type="EMBL" id="FP929139">
    <property type="protein sequence ID" value="CBY01266.1"/>
    <property type="molecule type" value="Genomic_DNA"/>
</dbReference>
<dbReference type="Pfam" id="PF00096">
    <property type="entry name" value="zf-C2H2"/>
    <property type="match status" value="1"/>
</dbReference>
<evidence type="ECO:0000256" key="2">
    <source>
        <dbReference type="ARBA" id="ARBA00022723"/>
    </source>
</evidence>
<dbReference type="InterPro" id="IPR007219">
    <property type="entry name" value="XnlR_reg_dom"/>
</dbReference>
<proteinExistence type="predicted"/>